<name>A0ACB9MXB3_BAUVA</name>
<keyword evidence="2" id="KW-1185">Reference proteome</keyword>
<proteinExistence type="predicted"/>
<comment type="caution">
    <text evidence="1">The sequence shown here is derived from an EMBL/GenBank/DDBJ whole genome shotgun (WGS) entry which is preliminary data.</text>
</comment>
<sequence>MHCSYQQWASFLHLPILKASISRTKISVVPRQTHIKRDSDYALIDNSDNLGSEDATLSATSVVNSKLITSTSNPFVQHCIKLRDSSSYRRSHGSAIVVGATPIREIYRFQESLQDINVKMDCLILPDKTEIPDGLVESPACIVRVNSRVMKKLSGLQSTDSIDAIALMKIPTRCISLDDNQKEGCQTWFTAPHRILVLEGIQDPGNLGTLLRSAVAFRWDGVFLLPGCCDPFNGKALRASRGASFQLPIVSGSWIHLESLKDEFQMKLLGGHPEENWVVKPVSLLSPSFCDSVSDTPLCLALGNEGGGLSEKSLQACELISIPMAGEFESLNVSVAGGIFLYMLQPKNRRSS</sequence>
<gene>
    <name evidence="1" type="ORF">L6164_020501</name>
</gene>
<protein>
    <submittedName>
        <fullName evidence="1">Uncharacterized protein</fullName>
    </submittedName>
</protein>
<evidence type="ECO:0000313" key="1">
    <source>
        <dbReference type="EMBL" id="KAI4328119.1"/>
    </source>
</evidence>
<evidence type="ECO:0000313" key="2">
    <source>
        <dbReference type="Proteomes" id="UP000828941"/>
    </source>
</evidence>
<reference evidence="1 2" key="1">
    <citation type="journal article" date="2022" name="DNA Res.">
        <title>Chromosomal-level genome assembly of the orchid tree Bauhinia variegata (Leguminosae; Cercidoideae) supports the allotetraploid origin hypothesis of Bauhinia.</title>
        <authorList>
            <person name="Zhong Y."/>
            <person name="Chen Y."/>
            <person name="Zheng D."/>
            <person name="Pang J."/>
            <person name="Liu Y."/>
            <person name="Luo S."/>
            <person name="Meng S."/>
            <person name="Qian L."/>
            <person name="Wei D."/>
            <person name="Dai S."/>
            <person name="Zhou R."/>
        </authorList>
    </citation>
    <scope>NUCLEOTIDE SEQUENCE [LARGE SCALE GENOMIC DNA]</scope>
    <source>
        <strain evidence="1">BV-YZ2020</strain>
    </source>
</reference>
<dbReference type="EMBL" id="CM039433">
    <property type="protein sequence ID" value="KAI4328119.1"/>
    <property type="molecule type" value="Genomic_DNA"/>
</dbReference>
<dbReference type="Proteomes" id="UP000828941">
    <property type="component" value="Chromosome 8"/>
</dbReference>
<organism evidence="1 2">
    <name type="scientific">Bauhinia variegata</name>
    <name type="common">Purple orchid tree</name>
    <name type="synonym">Phanera variegata</name>
    <dbReference type="NCBI Taxonomy" id="167791"/>
    <lineage>
        <taxon>Eukaryota</taxon>
        <taxon>Viridiplantae</taxon>
        <taxon>Streptophyta</taxon>
        <taxon>Embryophyta</taxon>
        <taxon>Tracheophyta</taxon>
        <taxon>Spermatophyta</taxon>
        <taxon>Magnoliopsida</taxon>
        <taxon>eudicotyledons</taxon>
        <taxon>Gunneridae</taxon>
        <taxon>Pentapetalae</taxon>
        <taxon>rosids</taxon>
        <taxon>fabids</taxon>
        <taxon>Fabales</taxon>
        <taxon>Fabaceae</taxon>
        <taxon>Cercidoideae</taxon>
        <taxon>Cercideae</taxon>
        <taxon>Bauhiniinae</taxon>
        <taxon>Bauhinia</taxon>
    </lineage>
</organism>
<accession>A0ACB9MXB3</accession>